<dbReference type="EMBL" id="QENU01000015">
    <property type="protein sequence ID" value="PVX32120.1"/>
    <property type="molecule type" value="Genomic_DNA"/>
</dbReference>
<evidence type="ECO:0000313" key="2">
    <source>
        <dbReference type="EMBL" id="PVX32120.1"/>
    </source>
</evidence>
<name>A0A2U0SLC0_9PAST</name>
<gene>
    <name evidence="2" type="ORF">C8D76_11523</name>
</gene>
<feature type="transmembrane region" description="Helical" evidence="1">
    <location>
        <begin position="156"/>
        <end position="173"/>
    </location>
</feature>
<keyword evidence="1" id="KW-0812">Transmembrane</keyword>
<dbReference type="Proteomes" id="UP000245909">
    <property type="component" value="Unassembled WGS sequence"/>
</dbReference>
<keyword evidence="3" id="KW-1185">Reference proteome</keyword>
<sequence>MINFDQETIFKLLGLIISIITLIYLVRRFYIDTFNKKEIQDFEQINKYFLSDKIKIFDNEPLLIQEMLCNTVSYFKDTPFSQVKEVLENRNVGIYDFINLKKLRKIGYLTTSNERNKNYKNQGGFLWVLVLIFVIYIFALPFILEYYKVELVAYEFFLLALVFIGLPEIYILSKIDRKSQNKKVIAWYAENEDRLKLSKIVLIGQDSNFENINPTRRN</sequence>
<reference evidence="2 3" key="1">
    <citation type="submission" date="2018-05" db="EMBL/GenBank/DDBJ databases">
        <title>Genomic Encyclopedia of Type Strains, Phase IV (KMG-IV): sequencing the most valuable type-strain genomes for metagenomic binning, comparative biology and taxonomic classification.</title>
        <authorList>
            <person name="Goeker M."/>
        </authorList>
    </citation>
    <scope>NUCLEOTIDE SEQUENCE [LARGE SCALE GENOMIC DNA]</scope>
    <source>
        <strain evidence="2 3">DSM 22999</strain>
    </source>
</reference>
<keyword evidence="1" id="KW-0472">Membrane</keyword>
<feature type="transmembrane region" description="Helical" evidence="1">
    <location>
        <begin position="12"/>
        <end position="30"/>
    </location>
</feature>
<dbReference type="RefSeq" id="WP_116632340.1">
    <property type="nucleotide sequence ID" value="NZ_QENU01000015.1"/>
</dbReference>
<feature type="transmembrane region" description="Helical" evidence="1">
    <location>
        <begin position="125"/>
        <end position="144"/>
    </location>
</feature>
<organism evidence="2 3">
    <name type="scientific">Alitibacter langaaensis DSM 22999</name>
    <dbReference type="NCBI Taxonomy" id="1122935"/>
    <lineage>
        <taxon>Bacteria</taxon>
        <taxon>Pseudomonadati</taxon>
        <taxon>Pseudomonadota</taxon>
        <taxon>Gammaproteobacteria</taxon>
        <taxon>Pasteurellales</taxon>
        <taxon>Pasteurellaceae</taxon>
        <taxon>Alitibacter</taxon>
    </lineage>
</organism>
<protein>
    <submittedName>
        <fullName evidence="2">Uncharacterized protein</fullName>
    </submittedName>
</protein>
<evidence type="ECO:0000256" key="1">
    <source>
        <dbReference type="SAM" id="Phobius"/>
    </source>
</evidence>
<accession>A0A2U0SLC0</accession>
<evidence type="ECO:0000313" key="3">
    <source>
        <dbReference type="Proteomes" id="UP000245909"/>
    </source>
</evidence>
<keyword evidence="1" id="KW-1133">Transmembrane helix</keyword>
<proteinExistence type="predicted"/>
<dbReference type="OrthoDB" id="5685397at2"/>
<dbReference type="AlphaFoldDB" id="A0A2U0SLC0"/>
<comment type="caution">
    <text evidence="2">The sequence shown here is derived from an EMBL/GenBank/DDBJ whole genome shotgun (WGS) entry which is preliminary data.</text>
</comment>